<dbReference type="PANTHER" id="PTHR38657:SF1">
    <property type="entry name" value="SLR1343 PROTEIN"/>
    <property type="match status" value="1"/>
</dbReference>
<gene>
    <name evidence="1" type="ORF">ABR69_06685</name>
</gene>
<proteinExistence type="predicted"/>
<dbReference type="Proteomes" id="UP000051934">
    <property type="component" value="Unassembled WGS sequence"/>
</dbReference>
<dbReference type="GO" id="GO:0016829">
    <property type="term" value="F:lyase activity"/>
    <property type="evidence" value="ECO:0007669"/>
    <property type="project" value="UniProtKB-KW"/>
</dbReference>
<keyword evidence="1" id="KW-0456">Lyase</keyword>
<accession>A0A0R2SBX1</accession>
<name>A0A0R2SBX1_9GAMM</name>
<sequence>MLLDNTVTVPSNTKRIRWILGDQLALSHSWFEQKDEAVLYVIAELRQETDYAPHHSQKVCAFFAAMRNFADSLARLGHRVLHLDLDATAPFKDLPALITTLCANSSIEHFDYQRPDEYRLQLQLEQLSLPSHCTKTRYESEHFLLPYPEIEKTFTANKAVRMENFYRKMRKRFDVLMEGDQPRGDRWNFDAENRKKLKKHDIDALPAPLVFANDVKAIISRLERHKVKTIGVRAESIMWPINRDQALAQLEFFCETCLPHFGTFQDAMTCNSPHRWSLYHARISFALNCKLLNPREVIDAAIAALDSRATEIDLAQVEGFVRQILGWREYMRGMYWINMPSYSEKNALDAHTALPEFFWNAQTSMRCMSEAIGQSLETSYAHHIQRLMITGNFCLLAGIEPSEVDAWYLGIYIDAIEWVEMPNTRGMSQFSDGGLIASKPYAASGNYVSKMSDYCSSCHYDVKRKTGRGACPLNSLYWRFMIKHRDRLAKNPRIAMLFKGWDKQGDAEKKAVLDYAEGLLANLDTL</sequence>
<organism evidence="1 2">
    <name type="scientific">OM182 bacterium BACL3 MAG-120507-bin80</name>
    <dbReference type="NCBI Taxonomy" id="1655577"/>
    <lineage>
        <taxon>Bacteria</taxon>
        <taxon>Pseudomonadati</taxon>
        <taxon>Pseudomonadota</taxon>
        <taxon>Gammaproteobacteria</taxon>
        <taxon>OMG group</taxon>
        <taxon>OM182 clade</taxon>
    </lineage>
</organism>
<dbReference type="InterPro" id="IPR014729">
    <property type="entry name" value="Rossmann-like_a/b/a_fold"/>
</dbReference>
<dbReference type="PANTHER" id="PTHR38657">
    <property type="entry name" value="SLR1343 PROTEIN"/>
    <property type="match status" value="1"/>
</dbReference>
<dbReference type="SUPFAM" id="SSF48173">
    <property type="entry name" value="Cryptochrome/photolyase FAD-binding domain"/>
    <property type="match status" value="1"/>
</dbReference>
<comment type="caution">
    <text evidence="1">The sequence shown here is derived from an EMBL/GenBank/DDBJ whole genome shotgun (WGS) entry which is preliminary data.</text>
</comment>
<dbReference type="Gene3D" id="1.10.10.1710">
    <property type="entry name" value="Deoxyribodipyrimidine photolyase-related"/>
    <property type="match status" value="1"/>
</dbReference>
<evidence type="ECO:0000313" key="1">
    <source>
        <dbReference type="EMBL" id="KRO72399.1"/>
    </source>
</evidence>
<reference evidence="1 2" key="1">
    <citation type="submission" date="2015-10" db="EMBL/GenBank/DDBJ databases">
        <title>Metagenome-Assembled Genomes uncover a global brackish microbiome.</title>
        <authorList>
            <person name="Hugerth L.W."/>
            <person name="Larsson J."/>
            <person name="Alneberg J."/>
            <person name="Lindh M.V."/>
            <person name="Legrand C."/>
            <person name="Pinhassi J."/>
            <person name="Andersson A.F."/>
        </authorList>
    </citation>
    <scope>NUCLEOTIDE SEQUENCE [LARGE SCALE GENOMIC DNA]</scope>
    <source>
        <strain evidence="1">BACL4 MAG-120507-bin80</strain>
    </source>
</reference>
<protein>
    <submittedName>
        <fullName evidence="1">Deoxyribodipyrimidine photolyase</fullName>
    </submittedName>
</protein>
<dbReference type="Gene3D" id="1.10.579.10">
    <property type="entry name" value="DNA Cyclobutane Dipyrimidine Photolyase, subunit A, domain 3"/>
    <property type="match status" value="1"/>
</dbReference>
<dbReference type="InterPro" id="IPR036134">
    <property type="entry name" value="Crypto/Photolyase_FAD-like_sf"/>
</dbReference>
<dbReference type="Gene3D" id="1.25.40.80">
    <property type="match status" value="1"/>
</dbReference>
<dbReference type="InterPro" id="IPR007357">
    <property type="entry name" value="PhrB-like"/>
</dbReference>
<dbReference type="Pfam" id="PF04244">
    <property type="entry name" value="DPRP"/>
    <property type="match status" value="1"/>
</dbReference>
<dbReference type="AlphaFoldDB" id="A0A0R2SBX1"/>
<evidence type="ECO:0000313" key="2">
    <source>
        <dbReference type="Proteomes" id="UP000051934"/>
    </source>
</evidence>
<dbReference type="Gene3D" id="3.40.50.620">
    <property type="entry name" value="HUPs"/>
    <property type="match status" value="1"/>
</dbReference>
<dbReference type="EMBL" id="LIBB01000072">
    <property type="protein sequence ID" value="KRO72399.1"/>
    <property type="molecule type" value="Genomic_DNA"/>
</dbReference>
<dbReference type="InterPro" id="IPR052551">
    <property type="entry name" value="UV-DNA_repair_photolyase"/>
</dbReference>